<feature type="signal peptide" evidence="1">
    <location>
        <begin position="1"/>
        <end position="18"/>
    </location>
</feature>
<dbReference type="Pfam" id="PF13827">
    <property type="entry name" value="DUF4189"/>
    <property type="match status" value="1"/>
</dbReference>
<dbReference type="Proteomes" id="UP000595009">
    <property type="component" value="Chromosome"/>
</dbReference>
<evidence type="ECO:0000313" key="3">
    <source>
        <dbReference type="EMBL" id="QOR17641.1"/>
    </source>
</evidence>
<reference evidence="3 4" key="1">
    <citation type="submission" date="2020-10" db="EMBL/GenBank/DDBJ databases">
        <title>Genomic diversity and antimicrobial resistance of Haemophilus colonising the airways of young children with cystic fibrosis.</title>
        <authorList>
            <person name="Watts S.C."/>
            <person name="Judd L.M."/>
            <person name="Carzino R."/>
            <person name="Ranganathan S."/>
            <person name="Holt K.E."/>
        </authorList>
    </citation>
    <scope>NUCLEOTIDE SEQUENCE [LARGE SCALE GENOMIC DNA]</scope>
    <source>
        <strain evidence="3 4">M1C137_2</strain>
    </source>
</reference>
<dbReference type="EMBL" id="CP063120">
    <property type="protein sequence ID" value="QOR17641.1"/>
    <property type="molecule type" value="Genomic_DNA"/>
</dbReference>
<evidence type="ECO:0000259" key="2">
    <source>
        <dbReference type="Pfam" id="PF13827"/>
    </source>
</evidence>
<evidence type="ECO:0000313" key="4">
    <source>
        <dbReference type="Proteomes" id="UP000595009"/>
    </source>
</evidence>
<evidence type="ECO:0000256" key="1">
    <source>
        <dbReference type="SAM" id="SignalP"/>
    </source>
</evidence>
<keyword evidence="1" id="KW-0732">Signal</keyword>
<feature type="chain" id="PRO_5029608806" evidence="1">
    <location>
        <begin position="19"/>
        <end position="169"/>
    </location>
</feature>
<gene>
    <name evidence="3" type="ORF">INP94_01760</name>
</gene>
<accession>A0A7M1NYA2</accession>
<dbReference type="RefSeq" id="WP_197543845.1">
    <property type="nucleotide sequence ID" value="NZ_CP063120.1"/>
</dbReference>
<sequence>MRKLILVLFGLTALNTYADVTQGALQNNPALCAYGHNPNCGGNAGGYTPQVRVEHITINHPPKFGALAYSTKKAILAGAIDQNSQSEAERVALESCRQESGSKDCKVMIGVRNGCVAAAEGRLVRNGFITTPAASATAEETEAKALALCKAKGAKDCKIIAHAGCSFPY</sequence>
<dbReference type="AlphaFoldDB" id="A0A7M1NYA2"/>
<organism evidence="3 4">
    <name type="scientific">Haemophilus parainfluenzae</name>
    <dbReference type="NCBI Taxonomy" id="729"/>
    <lineage>
        <taxon>Bacteria</taxon>
        <taxon>Pseudomonadati</taxon>
        <taxon>Pseudomonadota</taxon>
        <taxon>Gammaproteobacteria</taxon>
        <taxon>Pasteurellales</taxon>
        <taxon>Pasteurellaceae</taxon>
        <taxon>Haemophilus</taxon>
    </lineage>
</organism>
<proteinExistence type="predicted"/>
<protein>
    <submittedName>
        <fullName evidence="3">DUF4189 domain-containing protein</fullName>
    </submittedName>
</protein>
<name>A0A7M1NYA2_HAEPA</name>
<dbReference type="InterPro" id="IPR025240">
    <property type="entry name" value="DUF4189"/>
</dbReference>
<feature type="domain" description="DUF4189" evidence="2">
    <location>
        <begin position="64"/>
        <end position="161"/>
    </location>
</feature>